<dbReference type="InterPro" id="IPR036937">
    <property type="entry name" value="Adhesion_dom_fimbrial_sf"/>
</dbReference>
<accession>D4BKI6</accession>
<sequence>MLFISCFSAITYADDQPLSLNVHANIINNSCKVTVSGSGSLDLGKESKAGIEAANSVTDYIGGGKTFSITVSECSSFTGGSLSKLHFGFSPQTGEFPTQTSQVFINESSPQAGGASGVGLVIFSEQQMANVLDTSGHSDVAFEVTPDSYLSSFCFFCALTKN</sequence>
<proteinExistence type="predicted"/>
<comment type="caution">
    <text evidence="1">The sequence shown here is derived from an EMBL/GenBank/DDBJ whole genome shotgun (WGS) entry which is preliminary data.</text>
</comment>
<dbReference type="GO" id="GO:0007155">
    <property type="term" value="P:cell adhesion"/>
    <property type="evidence" value="ECO:0007669"/>
    <property type="project" value="InterPro"/>
</dbReference>
<dbReference type="GO" id="GO:0009289">
    <property type="term" value="C:pilus"/>
    <property type="evidence" value="ECO:0007669"/>
    <property type="project" value="InterPro"/>
</dbReference>
<name>D4BKI6_9ENTR</name>
<protein>
    <recommendedName>
        <fullName evidence="3">Fimbrial protein</fullName>
    </recommendedName>
</protein>
<dbReference type="SUPFAM" id="SSF49401">
    <property type="entry name" value="Bacterial adhesins"/>
    <property type="match status" value="1"/>
</dbReference>
<dbReference type="Gene3D" id="2.60.40.1090">
    <property type="entry name" value="Fimbrial-type adhesion domain"/>
    <property type="match status" value="1"/>
</dbReference>
<evidence type="ECO:0008006" key="3">
    <source>
        <dbReference type="Google" id="ProtNLM"/>
    </source>
</evidence>
<dbReference type="AlphaFoldDB" id="D4BKI6"/>
<gene>
    <name evidence="1" type="ORF">CIT292_11063</name>
</gene>
<dbReference type="Proteomes" id="UP000003880">
    <property type="component" value="Unassembled WGS sequence"/>
</dbReference>
<reference evidence="1 2" key="1">
    <citation type="submission" date="2010-02" db="EMBL/GenBank/DDBJ databases">
        <authorList>
            <person name="Weinstock G."/>
            <person name="Sodergren E."/>
            <person name="Clifton S."/>
            <person name="Fulton L."/>
            <person name="Fulton B."/>
            <person name="Courtney L."/>
            <person name="Fronick C."/>
            <person name="Harrison M."/>
            <person name="Strong C."/>
            <person name="Farmer C."/>
            <person name="Delahaunty K."/>
            <person name="Markovic C."/>
            <person name="Hall O."/>
            <person name="Minx P."/>
            <person name="Tomlinson C."/>
            <person name="Mitreva M."/>
            <person name="Nelson J."/>
            <person name="Hou S."/>
            <person name="Wollam A."/>
            <person name="Pepin K.H."/>
            <person name="Johnson M."/>
            <person name="Bhonagiri V."/>
            <person name="Zhang X."/>
            <person name="Suruliraj S."/>
            <person name="Warren W."/>
            <person name="Chinwalla A."/>
            <person name="Mardis E.R."/>
            <person name="Wilson R.K."/>
        </authorList>
    </citation>
    <scope>NUCLEOTIDE SEQUENCE [LARGE SCALE GENOMIC DNA]</scope>
    <source>
        <strain evidence="1 2">ATCC 29220</strain>
    </source>
</reference>
<organism evidence="1 2">
    <name type="scientific">Citrobacter youngae ATCC 29220</name>
    <dbReference type="NCBI Taxonomy" id="500640"/>
    <lineage>
        <taxon>Bacteria</taxon>
        <taxon>Pseudomonadati</taxon>
        <taxon>Pseudomonadota</taxon>
        <taxon>Gammaproteobacteria</taxon>
        <taxon>Enterobacterales</taxon>
        <taxon>Enterobacteriaceae</taxon>
        <taxon>Citrobacter</taxon>
        <taxon>Citrobacter freundii complex</taxon>
    </lineage>
</organism>
<evidence type="ECO:0000313" key="1">
    <source>
        <dbReference type="EMBL" id="EFE05617.1"/>
    </source>
</evidence>
<evidence type="ECO:0000313" key="2">
    <source>
        <dbReference type="Proteomes" id="UP000003880"/>
    </source>
</evidence>
<dbReference type="EMBL" id="ABWL02000031">
    <property type="protein sequence ID" value="EFE05617.1"/>
    <property type="molecule type" value="Genomic_DNA"/>
</dbReference>
<dbReference type="HOGENOM" id="CLU_119930_0_1_6"/>
<dbReference type="InterPro" id="IPR008966">
    <property type="entry name" value="Adhesion_dom_sf"/>
</dbReference>
<dbReference type="eggNOG" id="COG3539">
    <property type="taxonomic scope" value="Bacteria"/>
</dbReference>